<accession>A0ABD3F551</accession>
<gene>
    <name evidence="1" type="ORF">V7S43_013132</name>
</gene>
<dbReference type="EMBL" id="JBIMZQ010000034">
    <property type="protein sequence ID" value="KAL3661838.1"/>
    <property type="molecule type" value="Genomic_DNA"/>
</dbReference>
<dbReference type="Proteomes" id="UP001632037">
    <property type="component" value="Unassembled WGS sequence"/>
</dbReference>
<protein>
    <submittedName>
        <fullName evidence="1">Uncharacterized protein</fullName>
    </submittedName>
</protein>
<keyword evidence="2" id="KW-1185">Reference proteome</keyword>
<evidence type="ECO:0000313" key="1">
    <source>
        <dbReference type="EMBL" id="KAL3661838.1"/>
    </source>
</evidence>
<evidence type="ECO:0000313" key="2">
    <source>
        <dbReference type="Proteomes" id="UP001632037"/>
    </source>
</evidence>
<comment type="caution">
    <text evidence="1">The sequence shown here is derived from an EMBL/GenBank/DDBJ whole genome shotgun (WGS) entry which is preliminary data.</text>
</comment>
<sequence>MQRSLIDQLSLCKGPSLFLGSMLELLEDILDACVDADLQCRWVTLGLLDGEDKCVASRFCLLSRSCNTLLDEALLLFFVDRLPLLKLGLMLCDAVCLHRHMGERQPKLSPSIR</sequence>
<organism evidence="1 2">
    <name type="scientific">Phytophthora oleae</name>
    <dbReference type="NCBI Taxonomy" id="2107226"/>
    <lineage>
        <taxon>Eukaryota</taxon>
        <taxon>Sar</taxon>
        <taxon>Stramenopiles</taxon>
        <taxon>Oomycota</taxon>
        <taxon>Peronosporomycetes</taxon>
        <taxon>Peronosporales</taxon>
        <taxon>Peronosporaceae</taxon>
        <taxon>Phytophthora</taxon>
    </lineage>
</organism>
<proteinExistence type="predicted"/>
<reference evidence="1 2" key="1">
    <citation type="submission" date="2024-09" db="EMBL/GenBank/DDBJ databases">
        <title>Genome sequencing and assembly of Phytophthora oleae, isolate VK10A, causative agent of rot of olive drupes.</title>
        <authorList>
            <person name="Conti Taguali S."/>
            <person name="Riolo M."/>
            <person name="La Spada F."/>
            <person name="Cacciola S.O."/>
            <person name="Dionisio G."/>
        </authorList>
    </citation>
    <scope>NUCLEOTIDE SEQUENCE [LARGE SCALE GENOMIC DNA]</scope>
    <source>
        <strain evidence="1 2">VK10A</strain>
    </source>
</reference>
<name>A0ABD3F551_9STRA</name>
<dbReference type="AlphaFoldDB" id="A0ABD3F551"/>